<comment type="similarity">
    <text evidence="2">Belongs to the serine/threonine dehydratase family.</text>
</comment>
<dbReference type="GO" id="GO:0006565">
    <property type="term" value="P:L-serine catabolic process"/>
    <property type="evidence" value="ECO:0007669"/>
    <property type="project" value="TreeGrafter"/>
</dbReference>
<name>A0A0T5XC24_9BACT</name>
<dbReference type="OrthoDB" id="9811476at2"/>
<dbReference type="GO" id="GO:0003941">
    <property type="term" value="F:L-serine ammonia-lyase activity"/>
    <property type="evidence" value="ECO:0007669"/>
    <property type="project" value="TreeGrafter"/>
</dbReference>
<organism evidence="6 7">
    <name type="scientific">Acetomicrobium hydrogeniformans ATCC BAA-1850</name>
    <dbReference type="NCBI Taxonomy" id="592015"/>
    <lineage>
        <taxon>Bacteria</taxon>
        <taxon>Thermotogati</taxon>
        <taxon>Synergistota</taxon>
        <taxon>Synergistia</taxon>
        <taxon>Synergistales</taxon>
        <taxon>Acetomicrobiaceae</taxon>
        <taxon>Acetomicrobium</taxon>
    </lineage>
</organism>
<comment type="cofactor">
    <cofactor evidence="1">
        <name>pyridoxal 5'-phosphate</name>
        <dbReference type="ChEBI" id="CHEBI:597326"/>
    </cofactor>
</comment>
<reference evidence="7" key="1">
    <citation type="submission" date="2012-09" db="EMBL/GenBank/DDBJ databases">
        <authorList>
            <person name="Weinstock G."/>
            <person name="Sodergren E."/>
            <person name="Clifton S."/>
            <person name="Fulton L."/>
            <person name="Fulton B."/>
            <person name="Courtney L."/>
            <person name="Fronick C."/>
            <person name="Harrison M."/>
            <person name="Strong C."/>
            <person name="Farmer C."/>
            <person name="Delehaunty K."/>
            <person name="Markovic C."/>
            <person name="Hall O."/>
            <person name="Minx P."/>
            <person name="Tomlinson C."/>
            <person name="Mitreva M."/>
            <person name="Nelson J."/>
            <person name="Hou S."/>
            <person name="Wollam A."/>
            <person name="Pepin K.H."/>
            <person name="Johnson M."/>
            <person name="Bhonagiri V."/>
            <person name="Nash W.E."/>
            <person name="Suruliraj S."/>
            <person name="Warren W."/>
            <person name="Chinwalla A."/>
            <person name="Mardis E.R."/>
            <person name="Wilson R.K."/>
        </authorList>
    </citation>
    <scope>NUCLEOTIDE SEQUENCE [LARGE SCALE GENOMIC DNA]</scope>
    <source>
        <strain evidence="7">OS1</strain>
    </source>
</reference>
<dbReference type="GO" id="GO:0006567">
    <property type="term" value="P:L-threonine catabolic process"/>
    <property type="evidence" value="ECO:0007669"/>
    <property type="project" value="TreeGrafter"/>
</dbReference>
<evidence type="ECO:0000256" key="3">
    <source>
        <dbReference type="ARBA" id="ARBA00022898"/>
    </source>
</evidence>
<dbReference type="FunFam" id="3.40.50.1100:FF:000005">
    <property type="entry name" value="Threonine dehydratase catabolic"/>
    <property type="match status" value="1"/>
</dbReference>
<sequence length="322" mass="34367">MIWPEMRDVLRAAKFLEGKARRTPTEESADLSKIAGGRVFLKWENMQPCGSFKIRGSLNKMFHMSEGERKRGVVTASSGNHAQGVAMAAKMLGVRAVVFVPSVCPITKRKAIKRLGGDKVELRVTEGLYDEAEAAAKELSRTEGLTYVSSYEDHYIVSGAGTVGLEMLLDEPELDMIIVPAGGGGLITGIATAAKALSPRIRIVGVQSVASMPWVASWQSGRVVDVSYSDTLADGLTGGIPQSLLDLARVRVDDFIAVEEKDIAGAISFLHKKHHQVVEGAGAIGVAALLSGRISAVGRYVGVVISGGNIDHEVLMRVLSEN</sequence>
<dbReference type="eggNOG" id="COG1171">
    <property type="taxonomic scope" value="Bacteria"/>
</dbReference>
<proteinExistence type="inferred from homology"/>
<dbReference type="InterPro" id="IPR001926">
    <property type="entry name" value="TrpB-like_PALP"/>
</dbReference>
<evidence type="ECO:0000256" key="2">
    <source>
        <dbReference type="ARBA" id="ARBA00010869"/>
    </source>
</evidence>
<feature type="domain" description="Tryptophan synthase beta chain-like PALP" evidence="5">
    <location>
        <begin position="20"/>
        <end position="305"/>
    </location>
</feature>
<dbReference type="PANTHER" id="PTHR48078">
    <property type="entry name" value="THREONINE DEHYDRATASE, MITOCHONDRIAL-RELATED"/>
    <property type="match status" value="1"/>
</dbReference>
<dbReference type="STRING" id="592015.HMPREF1705_04573"/>
<protein>
    <submittedName>
        <fullName evidence="6">Pyridoxal-phosphate dependent protein</fullName>
    </submittedName>
</protein>
<gene>
    <name evidence="6" type="ORF">HMPREF1705_04573</name>
</gene>
<dbReference type="Pfam" id="PF00291">
    <property type="entry name" value="PALP"/>
    <property type="match status" value="1"/>
</dbReference>
<dbReference type="PANTHER" id="PTHR48078:SF6">
    <property type="entry name" value="L-THREONINE DEHYDRATASE CATABOLIC TDCB"/>
    <property type="match status" value="1"/>
</dbReference>
<comment type="caution">
    <text evidence="6">The sequence shown here is derived from an EMBL/GenBank/DDBJ whole genome shotgun (WGS) entry which is preliminary data.</text>
</comment>
<dbReference type="GO" id="GO:0009097">
    <property type="term" value="P:isoleucine biosynthetic process"/>
    <property type="evidence" value="ECO:0007669"/>
    <property type="project" value="TreeGrafter"/>
</dbReference>
<dbReference type="SUPFAM" id="SSF53686">
    <property type="entry name" value="Tryptophan synthase beta subunit-like PLP-dependent enzymes"/>
    <property type="match status" value="1"/>
</dbReference>
<dbReference type="InterPro" id="IPR036052">
    <property type="entry name" value="TrpB-like_PALP_sf"/>
</dbReference>
<keyword evidence="3" id="KW-0663">Pyridoxal phosphate</keyword>
<keyword evidence="4" id="KW-0456">Lyase</keyword>
<dbReference type="GO" id="GO:0004794">
    <property type="term" value="F:threonine deaminase activity"/>
    <property type="evidence" value="ECO:0007669"/>
    <property type="project" value="TreeGrafter"/>
</dbReference>
<dbReference type="AlphaFoldDB" id="A0A0T5XC24"/>
<evidence type="ECO:0000256" key="1">
    <source>
        <dbReference type="ARBA" id="ARBA00001933"/>
    </source>
</evidence>
<dbReference type="Proteomes" id="UP000005273">
    <property type="component" value="Unassembled WGS sequence"/>
</dbReference>
<accession>A0A0T5XC24</accession>
<evidence type="ECO:0000256" key="4">
    <source>
        <dbReference type="ARBA" id="ARBA00023239"/>
    </source>
</evidence>
<evidence type="ECO:0000313" key="7">
    <source>
        <dbReference type="Proteomes" id="UP000005273"/>
    </source>
</evidence>
<dbReference type="CDD" id="cd01562">
    <property type="entry name" value="Thr-dehyd"/>
    <property type="match status" value="1"/>
</dbReference>
<dbReference type="RefSeq" id="WP_009202062.1">
    <property type="nucleotide sequence ID" value="NZ_ACJX03000001.1"/>
</dbReference>
<dbReference type="Gene3D" id="3.40.50.1100">
    <property type="match status" value="2"/>
</dbReference>
<dbReference type="EMBL" id="ACJX03000001">
    <property type="protein sequence ID" value="KRT35301.1"/>
    <property type="molecule type" value="Genomic_DNA"/>
</dbReference>
<evidence type="ECO:0000313" key="6">
    <source>
        <dbReference type="EMBL" id="KRT35301.1"/>
    </source>
</evidence>
<keyword evidence="7" id="KW-1185">Reference proteome</keyword>
<evidence type="ECO:0000259" key="5">
    <source>
        <dbReference type="Pfam" id="PF00291"/>
    </source>
</evidence>
<dbReference type="InterPro" id="IPR050147">
    <property type="entry name" value="Ser/Thr_Dehydratase"/>
</dbReference>